<comment type="function">
    <text evidence="3">Catalyzes the epimerization of the C3' and C5'positions of dTDP-6-deoxy-D-xylo-4-hexulose, forming dTDP-6-deoxy-L-lyxo-4-hexulose.</text>
</comment>
<dbReference type="EC" id="5.1.3.13" evidence="3"/>
<accession>A0A1F5E7L1</accession>
<comment type="pathway">
    <text evidence="3">Carbohydrate biosynthesis; dTDP-L-rhamnose biosynthesis.</text>
</comment>
<dbReference type="Proteomes" id="UP000177006">
    <property type="component" value="Unassembled WGS sequence"/>
</dbReference>
<dbReference type="AlphaFoldDB" id="A0A1F5E7L1"/>
<comment type="catalytic activity">
    <reaction evidence="3">
        <text>dTDP-4-dehydro-6-deoxy-alpha-D-glucose = dTDP-4-dehydro-beta-L-rhamnose</text>
        <dbReference type="Rhea" id="RHEA:16969"/>
        <dbReference type="ChEBI" id="CHEBI:57649"/>
        <dbReference type="ChEBI" id="CHEBI:62830"/>
        <dbReference type="EC" id="5.1.3.13"/>
    </reaction>
</comment>
<keyword evidence="3" id="KW-0413">Isomerase</keyword>
<dbReference type="GO" id="GO:0005829">
    <property type="term" value="C:cytosol"/>
    <property type="evidence" value="ECO:0007669"/>
    <property type="project" value="TreeGrafter"/>
</dbReference>
<dbReference type="NCBIfam" id="TIGR01221">
    <property type="entry name" value="rmlC"/>
    <property type="match status" value="1"/>
</dbReference>
<dbReference type="InterPro" id="IPR011051">
    <property type="entry name" value="RmlC_Cupin_sf"/>
</dbReference>
<gene>
    <name evidence="4" type="ORF">A2160_02645</name>
</gene>
<feature type="site" description="Participates in a stacking interaction with the thymidine ring of dTDP-4-oxo-6-deoxyglucose" evidence="2">
    <location>
        <position position="138"/>
    </location>
</feature>
<dbReference type="STRING" id="1797457.A2160_02645"/>
<proteinExistence type="inferred from homology"/>
<comment type="similarity">
    <text evidence="3">Belongs to the dTDP-4-dehydrorhamnose 3,5-epimerase family.</text>
</comment>
<dbReference type="PANTHER" id="PTHR21047">
    <property type="entry name" value="DTDP-6-DEOXY-D-GLUCOSE-3,5 EPIMERASE"/>
    <property type="match status" value="1"/>
</dbReference>
<dbReference type="CDD" id="cd00438">
    <property type="entry name" value="cupin_RmlC"/>
    <property type="match status" value="1"/>
</dbReference>
<dbReference type="UniPathway" id="UPA00124"/>
<dbReference type="Gene3D" id="2.60.120.10">
    <property type="entry name" value="Jelly Rolls"/>
    <property type="match status" value="1"/>
</dbReference>
<dbReference type="PANTHER" id="PTHR21047:SF2">
    <property type="entry name" value="THYMIDINE DIPHOSPHO-4-KETO-RHAMNOSE 3,5-EPIMERASE"/>
    <property type="match status" value="1"/>
</dbReference>
<dbReference type="EMBL" id="MEZK01000010">
    <property type="protein sequence ID" value="OGD63358.1"/>
    <property type="molecule type" value="Genomic_DNA"/>
</dbReference>
<name>A0A1F5E7L1_9BACT</name>
<evidence type="ECO:0000256" key="2">
    <source>
        <dbReference type="PIRSR" id="PIRSR600888-3"/>
    </source>
</evidence>
<comment type="caution">
    <text evidence="4">The sequence shown here is derived from an EMBL/GenBank/DDBJ whole genome shotgun (WGS) entry which is preliminary data.</text>
</comment>
<dbReference type="InterPro" id="IPR014710">
    <property type="entry name" value="RmlC-like_jellyroll"/>
</dbReference>
<dbReference type="GO" id="GO:0000271">
    <property type="term" value="P:polysaccharide biosynthetic process"/>
    <property type="evidence" value="ECO:0007669"/>
    <property type="project" value="TreeGrafter"/>
</dbReference>
<evidence type="ECO:0000313" key="4">
    <source>
        <dbReference type="EMBL" id="OGD63358.1"/>
    </source>
</evidence>
<feature type="active site" description="Proton acceptor" evidence="1">
    <location>
        <position position="62"/>
    </location>
</feature>
<protein>
    <recommendedName>
        <fullName evidence="3">dTDP-4-dehydrorhamnose 3,5-epimerase</fullName>
        <ecNumber evidence="3">5.1.3.13</ecNumber>
    </recommendedName>
    <alternativeName>
        <fullName evidence="3">Thymidine diphospho-4-keto-rhamnose 3,5-epimerase</fullName>
    </alternativeName>
</protein>
<dbReference type="GO" id="GO:0008830">
    <property type="term" value="F:dTDP-4-dehydrorhamnose 3,5-epimerase activity"/>
    <property type="evidence" value="ECO:0007669"/>
    <property type="project" value="UniProtKB-UniRule"/>
</dbReference>
<dbReference type="InterPro" id="IPR000888">
    <property type="entry name" value="RmlC-like"/>
</dbReference>
<organism evidence="4 5">
    <name type="scientific">Candidatus Beckwithbacteria bacterium RBG_13_42_9</name>
    <dbReference type="NCBI Taxonomy" id="1797457"/>
    <lineage>
        <taxon>Bacteria</taxon>
        <taxon>Candidatus Beckwithiibacteriota</taxon>
    </lineage>
</organism>
<comment type="subunit">
    <text evidence="3">Homodimer.</text>
</comment>
<dbReference type="SUPFAM" id="SSF51182">
    <property type="entry name" value="RmlC-like cupins"/>
    <property type="match status" value="1"/>
</dbReference>
<evidence type="ECO:0000256" key="3">
    <source>
        <dbReference type="RuleBase" id="RU364069"/>
    </source>
</evidence>
<dbReference type="GO" id="GO:0019305">
    <property type="term" value="P:dTDP-rhamnose biosynthetic process"/>
    <property type="evidence" value="ECO:0007669"/>
    <property type="project" value="UniProtKB-UniRule"/>
</dbReference>
<evidence type="ECO:0000256" key="1">
    <source>
        <dbReference type="PIRSR" id="PIRSR600888-1"/>
    </source>
</evidence>
<dbReference type="Pfam" id="PF00908">
    <property type="entry name" value="dTDP_sugar_isom"/>
    <property type="match status" value="1"/>
</dbReference>
<feature type="active site" description="Proton donor" evidence="1">
    <location>
        <position position="132"/>
    </location>
</feature>
<evidence type="ECO:0000313" key="5">
    <source>
        <dbReference type="Proteomes" id="UP000177006"/>
    </source>
</evidence>
<reference evidence="4 5" key="1">
    <citation type="journal article" date="2016" name="Nat. Commun.">
        <title>Thousands of microbial genomes shed light on interconnected biogeochemical processes in an aquifer system.</title>
        <authorList>
            <person name="Anantharaman K."/>
            <person name="Brown C.T."/>
            <person name="Hug L.A."/>
            <person name="Sharon I."/>
            <person name="Castelle C.J."/>
            <person name="Probst A.J."/>
            <person name="Thomas B.C."/>
            <person name="Singh A."/>
            <person name="Wilkins M.J."/>
            <person name="Karaoz U."/>
            <person name="Brodie E.L."/>
            <person name="Williams K.H."/>
            <person name="Hubbard S.S."/>
            <person name="Banfield J.F."/>
        </authorList>
    </citation>
    <scope>NUCLEOTIDE SEQUENCE [LARGE SCALE GENOMIC DNA]</scope>
</reference>
<sequence length="185" mass="21423">MIIKQRKINGIFEIVLSPLQDHRGFFMRTYDQRLFAQHGLNLDWVQDNQSYSKKKGTVRGLHFQFPPHGEIKLIRVLLGEIFFVFVDLRKNSPTFGQWDHLVLSSKKNQMVYLPKGFALGSCTLTDHSTILYKMGHYYVPESCGTIQWNDPDLAIDWPVKKAILSSRDAKAQSFKDFSKKWGGLE</sequence>